<feature type="domain" description="ABC transporter" evidence="11">
    <location>
        <begin position="2"/>
        <end position="237"/>
    </location>
</feature>
<dbReference type="PANTHER" id="PTHR43553:SF24">
    <property type="entry name" value="ENERGY-COUPLING FACTOR TRANSPORTER ATP-BINDING PROTEIN ECFA1"/>
    <property type="match status" value="1"/>
</dbReference>
<dbReference type="InterPro" id="IPR005876">
    <property type="entry name" value="Co_trans_ATP-bd"/>
</dbReference>
<dbReference type="GO" id="GO:0006824">
    <property type="term" value="P:cobalt ion transport"/>
    <property type="evidence" value="ECO:0007669"/>
    <property type="project" value="InterPro"/>
</dbReference>
<dbReference type="GO" id="GO:0005524">
    <property type="term" value="F:ATP binding"/>
    <property type="evidence" value="ECO:0007669"/>
    <property type="project" value="UniProtKB-UniRule"/>
</dbReference>
<dbReference type="PROSITE" id="PS00211">
    <property type="entry name" value="ABC_TRANSPORTER_1"/>
    <property type="match status" value="1"/>
</dbReference>
<evidence type="ECO:0000256" key="2">
    <source>
        <dbReference type="ARBA" id="ARBA00005417"/>
    </source>
</evidence>
<keyword evidence="8 10" id="KW-0472">Membrane</keyword>
<dbReference type="Proteomes" id="UP000184526">
    <property type="component" value="Unassembled WGS sequence"/>
</dbReference>
<evidence type="ECO:0000256" key="4">
    <source>
        <dbReference type="ARBA" id="ARBA00022475"/>
    </source>
</evidence>
<accession>A0A1M5TVI2</accession>
<keyword evidence="13" id="KW-1185">Reference proteome</keyword>
<dbReference type="EMBL" id="FQXP01000003">
    <property type="protein sequence ID" value="SHH54671.1"/>
    <property type="molecule type" value="Genomic_DNA"/>
</dbReference>
<dbReference type="GO" id="GO:0016887">
    <property type="term" value="F:ATP hydrolysis activity"/>
    <property type="evidence" value="ECO:0007669"/>
    <property type="project" value="InterPro"/>
</dbReference>
<comment type="function">
    <text evidence="9">Probably part of an ABC transporter complex. Responsible for energy coupling to the transport system.</text>
</comment>
<keyword evidence="7" id="KW-1278">Translocase</keyword>
<reference evidence="12 13" key="1">
    <citation type="submission" date="2016-11" db="EMBL/GenBank/DDBJ databases">
        <authorList>
            <person name="Jaros S."/>
            <person name="Januszkiewicz K."/>
            <person name="Wedrychowicz H."/>
        </authorList>
    </citation>
    <scope>NUCLEOTIDE SEQUENCE [LARGE SCALE GENOMIC DNA]</scope>
    <source>
        <strain evidence="12 13">DSM 3089</strain>
    </source>
</reference>
<dbReference type="InterPro" id="IPR027417">
    <property type="entry name" value="P-loop_NTPase"/>
</dbReference>
<dbReference type="OrthoDB" id="9784332at2"/>
<dbReference type="InterPro" id="IPR050095">
    <property type="entry name" value="ECF_ABC_transporter_ATP-bd"/>
</dbReference>
<dbReference type="AlphaFoldDB" id="A0A1M5TVI2"/>
<dbReference type="InterPro" id="IPR003439">
    <property type="entry name" value="ABC_transporter-like_ATP-bd"/>
</dbReference>
<dbReference type="CDD" id="cd03225">
    <property type="entry name" value="ABC_cobalt_CbiO_domain1"/>
    <property type="match status" value="1"/>
</dbReference>
<evidence type="ECO:0000256" key="6">
    <source>
        <dbReference type="ARBA" id="ARBA00022840"/>
    </source>
</evidence>
<name>A0A1M5TVI2_9CLOT</name>
<evidence type="ECO:0000256" key="10">
    <source>
        <dbReference type="RuleBase" id="RU364103"/>
    </source>
</evidence>
<comment type="subcellular location">
    <subcellularLocation>
        <location evidence="1 10">Cell membrane</location>
        <topology evidence="1 10">Peripheral membrane protein</topology>
    </subcellularLocation>
</comment>
<dbReference type="GO" id="GO:0043190">
    <property type="term" value="C:ATP-binding cassette (ABC) transporter complex"/>
    <property type="evidence" value="ECO:0007669"/>
    <property type="project" value="TreeGrafter"/>
</dbReference>
<evidence type="ECO:0000259" key="11">
    <source>
        <dbReference type="PROSITE" id="PS50893"/>
    </source>
</evidence>
<dbReference type="InterPro" id="IPR003593">
    <property type="entry name" value="AAA+_ATPase"/>
</dbReference>
<evidence type="ECO:0000256" key="5">
    <source>
        <dbReference type="ARBA" id="ARBA00022741"/>
    </source>
</evidence>
<dbReference type="InterPro" id="IPR015856">
    <property type="entry name" value="ABC_transpr_CbiO/EcfA_su"/>
</dbReference>
<dbReference type="InterPro" id="IPR017871">
    <property type="entry name" value="ABC_transporter-like_CS"/>
</dbReference>
<dbReference type="Pfam" id="PF00005">
    <property type="entry name" value="ABC_tran"/>
    <property type="match status" value="1"/>
</dbReference>
<dbReference type="STRING" id="1121306.SAMN02745196_00730"/>
<keyword evidence="6 10" id="KW-0067">ATP-binding</keyword>
<dbReference type="Gene3D" id="3.40.50.300">
    <property type="entry name" value="P-loop containing nucleotide triphosphate hydrolases"/>
    <property type="match status" value="1"/>
</dbReference>
<comment type="similarity">
    <text evidence="2 10">Belongs to the ABC transporter superfamily.</text>
</comment>
<proteinExistence type="inferred from homology"/>
<keyword evidence="5 10" id="KW-0547">Nucleotide-binding</keyword>
<dbReference type="SMART" id="SM00382">
    <property type="entry name" value="AAA"/>
    <property type="match status" value="1"/>
</dbReference>
<evidence type="ECO:0000256" key="8">
    <source>
        <dbReference type="ARBA" id="ARBA00023136"/>
    </source>
</evidence>
<dbReference type="SUPFAM" id="SSF52540">
    <property type="entry name" value="P-loop containing nucleoside triphosphate hydrolases"/>
    <property type="match status" value="1"/>
</dbReference>
<dbReference type="PANTHER" id="PTHR43553">
    <property type="entry name" value="HEAVY METAL TRANSPORTER"/>
    <property type="match status" value="1"/>
</dbReference>
<protein>
    <recommendedName>
        <fullName evidence="10">ABC transporter ATP-binding protein</fullName>
    </recommendedName>
</protein>
<evidence type="ECO:0000256" key="7">
    <source>
        <dbReference type="ARBA" id="ARBA00022967"/>
    </source>
</evidence>
<sequence>MIKVKDLTYVYEDETMALKNINMDFEKYMRIGVVGANGAGKSTLFQSLVGILKPTTGNILVDDKKIRYDKKTLYDLRRRVGILFQDPDKQIFYSNVYDDVAFGLRNLDIPESEVKIRVDKALIDAGAKEFEKKPVHNLSYGQKKRVAIAGILAMGYELICFDEPTAGLDPNMTEAVTDIIKELSNRGVRVVISSHNMDTIYELCEYIYVINKGEIIAEGESKEVFLKGNILEEAGLREPWLVKIHKNMNFPLFTKEEDLYKYWRDINGDSCNRG</sequence>
<gene>
    <name evidence="12" type="ORF">SAMN02745196_00730</name>
</gene>
<evidence type="ECO:0000256" key="3">
    <source>
        <dbReference type="ARBA" id="ARBA00022448"/>
    </source>
</evidence>
<keyword evidence="4 10" id="KW-1003">Cell membrane</keyword>
<comment type="function">
    <text evidence="10">Part of an ABC transporter complex. Responsible for energy coupling to the transport system.</text>
</comment>
<evidence type="ECO:0000256" key="9">
    <source>
        <dbReference type="ARBA" id="ARBA00025157"/>
    </source>
</evidence>
<organism evidence="12 13">
    <name type="scientific">Clostridium collagenovorans DSM 3089</name>
    <dbReference type="NCBI Taxonomy" id="1121306"/>
    <lineage>
        <taxon>Bacteria</taxon>
        <taxon>Bacillati</taxon>
        <taxon>Bacillota</taxon>
        <taxon>Clostridia</taxon>
        <taxon>Eubacteriales</taxon>
        <taxon>Clostridiaceae</taxon>
        <taxon>Clostridium</taxon>
    </lineage>
</organism>
<evidence type="ECO:0000313" key="12">
    <source>
        <dbReference type="EMBL" id="SHH54671.1"/>
    </source>
</evidence>
<dbReference type="NCBIfam" id="TIGR01166">
    <property type="entry name" value="cbiO"/>
    <property type="match status" value="1"/>
</dbReference>
<dbReference type="PROSITE" id="PS50893">
    <property type="entry name" value="ABC_TRANSPORTER_2"/>
    <property type="match status" value="1"/>
</dbReference>
<evidence type="ECO:0000313" key="13">
    <source>
        <dbReference type="Proteomes" id="UP000184526"/>
    </source>
</evidence>
<dbReference type="FunFam" id="3.40.50.300:FF:000224">
    <property type="entry name" value="Energy-coupling factor transporter ATP-binding protein EcfA"/>
    <property type="match status" value="1"/>
</dbReference>
<dbReference type="RefSeq" id="WP_072830140.1">
    <property type="nucleotide sequence ID" value="NZ_FQXP01000003.1"/>
</dbReference>
<keyword evidence="3 10" id="KW-0813">Transport</keyword>
<evidence type="ECO:0000256" key="1">
    <source>
        <dbReference type="ARBA" id="ARBA00004202"/>
    </source>
</evidence>
<dbReference type="GO" id="GO:0042626">
    <property type="term" value="F:ATPase-coupled transmembrane transporter activity"/>
    <property type="evidence" value="ECO:0007669"/>
    <property type="project" value="TreeGrafter"/>
</dbReference>